<dbReference type="InterPro" id="IPR001647">
    <property type="entry name" value="HTH_TetR"/>
</dbReference>
<dbReference type="Proteomes" id="UP001333818">
    <property type="component" value="Unassembled WGS sequence"/>
</dbReference>
<evidence type="ECO:0000256" key="3">
    <source>
        <dbReference type="ARBA" id="ARBA00023163"/>
    </source>
</evidence>
<feature type="domain" description="HTH tetR-type" evidence="5">
    <location>
        <begin position="5"/>
        <end position="65"/>
    </location>
</feature>
<dbReference type="Gene3D" id="1.10.357.10">
    <property type="entry name" value="Tetracycline Repressor, domain 2"/>
    <property type="match status" value="1"/>
</dbReference>
<proteinExistence type="predicted"/>
<accession>A0AAW9PR65</accession>
<feature type="DNA-binding region" description="H-T-H motif" evidence="4">
    <location>
        <begin position="28"/>
        <end position="47"/>
    </location>
</feature>
<evidence type="ECO:0000256" key="1">
    <source>
        <dbReference type="ARBA" id="ARBA00023015"/>
    </source>
</evidence>
<keyword evidence="7" id="KW-1185">Reference proteome</keyword>
<organism evidence="6 7">
    <name type="scientific">Tumidithrix elongata BACA0141</name>
    <dbReference type="NCBI Taxonomy" id="2716417"/>
    <lineage>
        <taxon>Bacteria</taxon>
        <taxon>Bacillati</taxon>
        <taxon>Cyanobacteriota</taxon>
        <taxon>Cyanophyceae</taxon>
        <taxon>Pseudanabaenales</taxon>
        <taxon>Pseudanabaenaceae</taxon>
        <taxon>Tumidithrix</taxon>
        <taxon>Tumidithrix elongata</taxon>
    </lineage>
</organism>
<dbReference type="RefSeq" id="WP_330483573.1">
    <property type="nucleotide sequence ID" value="NZ_JAZBJZ010000033.1"/>
</dbReference>
<evidence type="ECO:0000256" key="4">
    <source>
        <dbReference type="PROSITE-ProRule" id="PRU00335"/>
    </source>
</evidence>
<dbReference type="InterPro" id="IPR011075">
    <property type="entry name" value="TetR_C"/>
</dbReference>
<dbReference type="InterPro" id="IPR036271">
    <property type="entry name" value="Tet_transcr_reg_TetR-rel_C_sf"/>
</dbReference>
<name>A0AAW9PR65_9CYAN</name>
<comment type="caution">
    <text evidence="6">The sequence shown here is derived from an EMBL/GenBank/DDBJ whole genome shotgun (WGS) entry which is preliminary data.</text>
</comment>
<dbReference type="GO" id="GO:0003677">
    <property type="term" value="F:DNA binding"/>
    <property type="evidence" value="ECO:0007669"/>
    <property type="project" value="UniProtKB-UniRule"/>
</dbReference>
<dbReference type="PROSITE" id="PS50977">
    <property type="entry name" value="HTH_TETR_2"/>
    <property type="match status" value="1"/>
</dbReference>
<dbReference type="EMBL" id="JAZBJZ010000033">
    <property type="protein sequence ID" value="MEE3717144.1"/>
    <property type="molecule type" value="Genomic_DNA"/>
</dbReference>
<dbReference type="Pfam" id="PF16925">
    <property type="entry name" value="TetR_C_13"/>
    <property type="match status" value="1"/>
</dbReference>
<keyword evidence="3" id="KW-0804">Transcription</keyword>
<sequence length="193" mass="21963">MVNIKRTREDVLYNVIDLVHRQGFHSTGLKELLSSSGVSSGSFYNYFRSKDELGHALIDFKWQKLKSSLFGIAQPDAIAQLFAMIDQLEKIHQAEQPCAGCFLGNLIVELVEHNSSFRPHLIEVFDEWQQEIERLLRVGSSQLKSKVDPSRLAQQLLSAIEGALLLGRLYNNPERLQHCLDGCRDLLRSSLRN</sequence>
<protein>
    <submittedName>
        <fullName evidence="6">TetR family transcriptional regulator C-terminal domain-containing protein</fullName>
    </submittedName>
</protein>
<evidence type="ECO:0000256" key="2">
    <source>
        <dbReference type="ARBA" id="ARBA00023125"/>
    </source>
</evidence>
<dbReference type="Pfam" id="PF00440">
    <property type="entry name" value="TetR_N"/>
    <property type="match status" value="1"/>
</dbReference>
<evidence type="ECO:0000313" key="7">
    <source>
        <dbReference type="Proteomes" id="UP001333818"/>
    </source>
</evidence>
<evidence type="ECO:0000259" key="5">
    <source>
        <dbReference type="PROSITE" id="PS50977"/>
    </source>
</evidence>
<keyword evidence="1" id="KW-0805">Transcription regulation</keyword>
<reference evidence="6" key="1">
    <citation type="submission" date="2024-01" db="EMBL/GenBank/DDBJ databases">
        <title>Bank of Algae and Cyanobacteria of the Azores (BACA) strain genomes.</title>
        <authorList>
            <person name="Luz R."/>
            <person name="Cordeiro R."/>
            <person name="Fonseca A."/>
            <person name="Goncalves V."/>
        </authorList>
    </citation>
    <scope>NUCLEOTIDE SEQUENCE</scope>
    <source>
        <strain evidence="6">BACA0141</strain>
    </source>
</reference>
<keyword evidence="2 4" id="KW-0238">DNA-binding</keyword>
<dbReference type="PANTHER" id="PTHR47506">
    <property type="entry name" value="TRANSCRIPTIONAL REGULATORY PROTEIN"/>
    <property type="match status" value="1"/>
</dbReference>
<evidence type="ECO:0000313" key="6">
    <source>
        <dbReference type="EMBL" id="MEE3717144.1"/>
    </source>
</evidence>
<dbReference type="SUPFAM" id="SSF46689">
    <property type="entry name" value="Homeodomain-like"/>
    <property type="match status" value="1"/>
</dbReference>
<dbReference type="AlphaFoldDB" id="A0AAW9PR65"/>
<dbReference type="SUPFAM" id="SSF48498">
    <property type="entry name" value="Tetracyclin repressor-like, C-terminal domain"/>
    <property type="match status" value="1"/>
</dbReference>
<dbReference type="PANTHER" id="PTHR47506:SF6">
    <property type="entry name" value="HTH-TYPE TRANSCRIPTIONAL REPRESSOR NEMR"/>
    <property type="match status" value="1"/>
</dbReference>
<gene>
    <name evidence="6" type="ORF">V2H45_10340</name>
</gene>
<dbReference type="InterPro" id="IPR009057">
    <property type="entry name" value="Homeodomain-like_sf"/>
</dbReference>